<feature type="chain" id="PRO_5043785888" description="3-keto-disaccharide hydrolase domain-containing protein" evidence="1">
    <location>
        <begin position="27"/>
        <end position="250"/>
    </location>
</feature>
<sequence length="250" mass="28772">MLVSRKRYSAVFFVCALLTMTFSSSASPKKTLQQKEFISTASPVSFVYECHPDLWDKGSLSTSVEFKLKPKKGRKRCEIAVQKGLERDKPFSLSFRFLVDDTYRYSNQWHSYFQIHSFPDKGESWRCPIMALETKNGKLRMYNRWDLNKVSSTKHGTCAANGNSIRSRTLFKDVSYAANVWNEFKLEGVLTTSDSECLKTYLNGVLLSETCGPNTFNDARMPFFKLGIYKPTSWDKYSEISLKVKDLELN</sequence>
<dbReference type="Gene3D" id="2.60.120.200">
    <property type="match status" value="1"/>
</dbReference>
<evidence type="ECO:0000256" key="1">
    <source>
        <dbReference type="SAM" id="SignalP"/>
    </source>
</evidence>
<dbReference type="Pfam" id="PF14099">
    <property type="entry name" value="Polysacc_lyase"/>
    <property type="match status" value="1"/>
</dbReference>
<organism evidence="2 3">
    <name type="scientific">Vibrio nigripulchritudo SOn1</name>
    <dbReference type="NCBI Taxonomy" id="1238450"/>
    <lineage>
        <taxon>Bacteria</taxon>
        <taxon>Pseudomonadati</taxon>
        <taxon>Pseudomonadota</taxon>
        <taxon>Gammaproteobacteria</taxon>
        <taxon>Vibrionales</taxon>
        <taxon>Vibrionaceae</taxon>
        <taxon>Vibrio</taxon>
    </lineage>
</organism>
<protein>
    <recommendedName>
        <fullName evidence="4">3-keto-disaccharide hydrolase domain-containing protein</fullName>
    </recommendedName>
</protein>
<dbReference type="EMBL" id="CAOF01000119">
    <property type="protein sequence ID" value="CCO47283.1"/>
    <property type="molecule type" value="Genomic_DNA"/>
</dbReference>
<evidence type="ECO:0000313" key="3">
    <source>
        <dbReference type="Proteomes" id="UP000018211"/>
    </source>
</evidence>
<gene>
    <name evidence="2" type="ORF">VIBNISOn1_290002</name>
</gene>
<evidence type="ECO:0008006" key="4">
    <source>
        <dbReference type="Google" id="ProtNLM"/>
    </source>
</evidence>
<proteinExistence type="predicted"/>
<dbReference type="RefSeq" id="WP_022612143.1">
    <property type="nucleotide sequence ID" value="NZ_LK391965.1"/>
</dbReference>
<dbReference type="InterPro" id="IPR025975">
    <property type="entry name" value="Polysacc_lyase"/>
</dbReference>
<accession>A0AAV2VRE8</accession>
<comment type="caution">
    <text evidence="2">The sequence shown here is derived from an EMBL/GenBank/DDBJ whole genome shotgun (WGS) entry which is preliminary data.</text>
</comment>
<dbReference type="Proteomes" id="UP000018211">
    <property type="component" value="Unassembled WGS sequence"/>
</dbReference>
<reference evidence="2 3" key="1">
    <citation type="journal article" date="2013" name="ISME J.">
        <title>Comparative genomics of pathogenic lineages of Vibrio nigripulchritudo identifies virulence-associated traits.</title>
        <authorList>
            <person name="Goudenege D."/>
            <person name="Labreuche Y."/>
            <person name="Krin E."/>
            <person name="Ansquer D."/>
            <person name="Mangenot S."/>
            <person name="Calteau A."/>
            <person name="Medigue C."/>
            <person name="Mazel D."/>
            <person name="Polz M.F."/>
            <person name="Le Roux F."/>
        </authorList>
    </citation>
    <scope>NUCLEOTIDE SEQUENCE [LARGE SCALE GENOMIC DNA]</scope>
    <source>
        <strain evidence="2 3">SOn1</strain>
    </source>
</reference>
<evidence type="ECO:0000313" key="2">
    <source>
        <dbReference type="EMBL" id="CCO47283.1"/>
    </source>
</evidence>
<feature type="signal peptide" evidence="1">
    <location>
        <begin position="1"/>
        <end position="26"/>
    </location>
</feature>
<keyword evidence="1" id="KW-0732">Signal</keyword>
<dbReference type="AlphaFoldDB" id="A0AAV2VRE8"/>
<name>A0AAV2VRE8_9VIBR</name>